<organism evidence="2 3">
    <name type="scientific">Gulo gulo</name>
    <name type="common">Wolverine</name>
    <name type="synonym">Gluton</name>
    <dbReference type="NCBI Taxonomy" id="48420"/>
    <lineage>
        <taxon>Eukaryota</taxon>
        <taxon>Metazoa</taxon>
        <taxon>Chordata</taxon>
        <taxon>Craniata</taxon>
        <taxon>Vertebrata</taxon>
        <taxon>Euteleostomi</taxon>
        <taxon>Mammalia</taxon>
        <taxon>Eutheria</taxon>
        <taxon>Laurasiatheria</taxon>
        <taxon>Carnivora</taxon>
        <taxon>Caniformia</taxon>
        <taxon>Musteloidea</taxon>
        <taxon>Mustelidae</taxon>
        <taxon>Guloninae</taxon>
        <taxon>Gulo</taxon>
    </lineage>
</organism>
<dbReference type="EMBL" id="CYRY02005721">
    <property type="protein sequence ID" value="VCW70116.1"/>
    <property type="molecule type" value="Genomic_DNA"/>
</dbReference>
<keyword evidence="3" id="KW-1185">Reference proteome</keyword>
<proteinExistence type="predicted"/>
<dbReference type="AlphaFoldDB" id="A0A9X9LKC2"/>
<evidence type="ECO:0000256" key="1">
    <source>
        <dbReference type="SAM" id="MobiDB-lite"/>
    </source>
</evidence>
<protein>
    <submittedName>
        <fullName evidence="2">Uncharacterized protein</fullName>
    </submittedName>
</protein>
<dbReference type="Proteomes" id="UP000269945">
    <property type="component" value="Unassembled WGS sequence"/>
</dbReference>
<gene>
    <name evidence="2" type="ORF">BN2614_LOCUS1</name>
</gene>
<name>A0A9X9LKC2_GULGU</name>
<reference evidence="2 3" key="1">
    <citation type="submission" date="2018-10" db="EMBL/GenBank/DDBJ databases">
        <authorList>
            <person name="Ekblom R."/>
            <person name="Jareborg N."/>
        </authorList>
    </citation>
    <scope>NUCLEOTIDE SEQUENCE [LARGE SCALE GENOMIC DNA]</scope>
    <source>
        <tissue evidence="2">Muscle</tissue>
    </source>
</reference>
<evidence type="ECO:0000313" key="2">
    <source>
        <dbReference type="EMBL" id="VCW70116.1"/>
    </source>
</evidence>
<sequence length="100" mass="10868">MRCAHPTPSPERGARKPGALIPRKTRHSQPWPVGKSQCTIADWNLSGSLELPRQLPLPWFCLQAGDPVSPGTVTRNLLCQRPRGNLMCSAAPTGQQTEAS</sequence>
<evidence type="ECO:0000313" key="3">
    <source>
        <dbReference type="Proteomes" id="UP000269945"/>
    </source>
</evidence>
<feature type="region of interest" description="Disordered" evidence="1">
    <location>
        <begin position="1"/>
        <end position="33"/>
    </location>
</feature>
<accession>A0A9X9LKC2</accession>
<feature type="non-terminal residue" evidence="2">
    <location>
        <position position="100"/>
    </location>
</feature>
<comment type="caution">
    <text evidence="2">The sequence shown here is derived from an EMBL/GenBank/DDBJ whole genome shotgun (WGS) entry which is preliminary data.</text>
</comment>